<protein>
    <submittedName>
        <fullName evidence="1">Uncharacterized protein</fullName>
    </submittedName>
</protein>
<name>A0A835PH40_VANPL</name>
<gene>
    <name evidence="1" type="ORF">HPP92_025029</name>
</gene>
<comment type="caution">
    <text evidence="1">The sequence shown here is derived from an EMBL/GenBank/DDBJ whole genome shotgun (WGS) entry which is preliminary data.</text>
</comment>
<dbReference type="EMBL" id="JADCNM010000014">
    <property type="protein sequence ID" value="KAG0453725.1"/>
    <property type="molecule type" value="Genomic_DNA"/>
</dbReference>
<organism evidence="1 2">
    <name type="scientific">Vanilla planifolia</name>
    <name type="common">Vanilla</name>
    <dbReference type="NCBI Taxonomy" id="51239"/>
    <lineage>
        <taxon>Eukaryota</taxon>
        <taxon>Viridiplantae</taxon>
        <taxon>Streptophyta</taxon>
        <taxon>Embryophyta</taxon>
        <taxon>Tracheophyta</taxon>
        <taxon>Spermatophyta</taxon>
        <taxon>Magnoliopsida</taxon>
        <taxon>Liliopsida</taxon>
        <taxon>Asparagales</taxon>
        <taxon>Orchidaceae</taxon>
        <taxon>Vanilloideae</taxon>
        <taxon>Vanilleae</taxon>
        <taxon>Vanilla</taxon>
    </lineage>
</organism>
<evidence type="ECO:0000313" key="1">
    <source>
        <dbReference type="EMBL" id="KAG0453725.1"/>
    </source>
</evidence>
<proteinExistence type="predicted"/>
<dbReference type="AlphaFoldDB" id="A0A835PH40"/>
<dbReference type="Proteomes" id="UP000639772">
    <property type="component" value="Unassembled WGS sequence"/>
</dbReference>
<sequence length="93" mass="9943">MASVAVAASASAAAVLPFRNSLQVSSRSQYTPIILLPKVAIALHDSHRSLAVPFGGAAFPRRLLRRQRPSSFSFICSSGSISPFFRISSTFFG</sequence>
<accession>A0A835PH40</accession>
<reference evidence="1 2" key="1">
    <citation type="journal article" date="2020" name="Nat. Food">
        <title>A phased Vanilla planifolia genome enables genetic improvement of flavour and production.</title>
        <authorList>
            <person name="Hasing T."/>
            <person name="Tang H."/>
            <person name="Brym M."/>
            <person name="Khazi F."/>
            <person name="Huang T."/>
            <person name="Chambers A.H."/>
        </authorList>
    </citation>
    <scope>NUCLEOTIDE SEQUENCE [LARGE SCALE GENOMIC DNA]</scope>
    <source>
        <tissue evidence="1">Leaf</tissue>
    </source>
</reference>
<evidence type="ECO:0000313" key="2">
    <source>
        <dbReference type="Proteomes" id="UP000639772"/>
    </source>
</evidence>